<dbReference type="GO" id="GO:0032259">
    <property type="term" value="P:methylation"/>
    <property type="evidence" value="ECO:0007669"/>
    <property type="project" value="UniProtKB-KW"/>
</dbReference>
<dbReference type="SUPFAM" id="SSF53790">
    <property type="entry name" value="Tetrapyrrole methylase"/>
    <property type="match status" value="1"/>
</dbReference>
<feature type="domain" description="Tetrapyrrole methylase" evidence="6">
    <location>
        <begin position="4"/>
        <end position="201"/>
    </location>
</feature>
<keyword evidence="4" id="KW-0808">Transferase</keyword>
<dbReference type="InterPro" id="IPR035996">
    <property type="entry name" value="4pyrrol_Methylase_sf"/>
</dbReference>
<dbReference type="PANTHER" id="PTHR46111:SF1">
    <property type="entry name" value="RIBOSOMAL RNA SMALL SUBUNIT METHYLTRANSFERASE I"/>
    <property type="match status" value="1"/>
</dbReference>
<dbReference type="GO" id="GO:0008168">
    <property type="term" value="F:methyltransferase activity"/>
    <property type="evidence" value="ECO:0007669"/>
    <property type="project" value="UniProtKB-KW"/>
</dbReference>
<reference evidence="7" key="1">
    <citation type="journal article" date="2014" name="Front. Microbiol.">
        <title>High frequency of phylogenetically diverse reductive dehalogenase-homologous genes in deep subseafloor sedimentary metagenomes.</title>
        <authorList>
            <person name="Kawai M."/>
            <person name="Futagami T."/>
            <person name="Toyoda A."/>
            <person name="Takaki Y."/>
            <person name="Nishi S."/>
            <person name="Hori S."/>
            <person name="Arai W."/>
            <person name="Tsubouchi T."/>
            <person name="Morono Y."/>
            <person name="Uchiyama I."/>
            <person name="Ito T."/>
            <person name="Fujiyama A."/>
            <person name="Inagaki F."/>
            <person name="Takami H."/>
        </authorList>
    </citation>
    <scope>NUCLEOTIDE SEQUENCE</scope>
    <source>
        <strain evidence="7">Expedition CK06-06</strain>
    </source>
</reference>
<dbReference type="Pfam" id="PF00590">
    <property type="entry name" value="TP_methylase"/>
    <property type="match status" value="1"/>
</dbReference>
<dbReference type="HAMAP" id="MF_01877">
    <property type="entry name" value="16SrRNA_methyltr_I"/>
    <property type="match status" value="1"/>
</dbReference>
<evidence type="ECO:0000256" key="3">
    <source>
        <dbReference type="ARBA" id="ARBA00022603"/>
    </source>
</evidence>
<dbReference type="FunFam" id="3.30.950.10:FF:000002">
    <property type="entry name" value="Ribosomal RNA small subunit methyltransferase I"/>
    <property type="match status" value="1"/>
</dbReference>
<evidence type="ECO:0000256" key="4">
    <source>
        <dbReference type="ARBA" id="ARBA00022679"/>
    </source>
</evidence>
<dbReference type="PANTHER" id="PTHR46111">
    <property type="entry name" value="RIBOSOMAL RNA SMALL SUBUNIT METHYLTRANSFERASE I"/>
    <property type="match status" value="1"/>
</dbReference>
<dbReference type="EMBL" id="BARW01000608">
    <property type="protein sequence ID" value="GAI66730.1"/>
    <property type="molecule type" value="Genomic_DNA"/>
</dbReference>
<dbReference type="InterPro" id="IPR014777">
    <property type="entry name" value="4pyrrole_Mease_sub1"/>
</dbReference>
<dbReference type="InterPro" id="IPR008189">
    <property type="entry name" value="rRNA_ssu_MeTfrase_I"/>
</dbReference>
<dbReference type="FunFam" id="3.40.1010.10:FF:000007">
    <property type="entry name" value="Ribosomal RNA small subunit methyltransferase I"/>
    <property type="match status" value="1"/>
</dbReference>
<dbReference type="AlphaFoldDB" id="X1RU40"/>
<dbReference type="PROSITE" id="PS01296">
    <property type="entry name" value="RSMI"/>
    <property type="match status" value="1"/>
</dbReference>
<evidence type="ECO:0000256" key="1">
    <source>
        <dbReference type="ARBA" id="ARBA00022490"/>
    </source>
</evidence>
<proteinExistence type="inferred from homology"/>
<gene>
    <name evidence="7" type="ORF">S12H4_02468</name>
</gene>
<dbReference type="InterPro" id="IPR000878">
    <property type="entry name" value="4pyrrol_Mease"/>
</dbReference>
<sequence>MPILYVVATPIGNLEDISLRALRTLREVKLIAAEDTRKTRRLLTTYDIKTPVTSYHEHNKWTKLDYILNRLEGGDLALVSNAGMPGISDPGYELIVAANQRGISVVPIPGPSVVITALVISGLPTDRFSYIGFLPHKANGRRRLLESITDEHGTIVALESPHRLLAALNDILLILGDRRVAVCRELTKIYEEVFRGTISQAIEHFTEPRGEFTLVIEGKKERDKPQLTEDIKGQLHHMRLSGIAAKEAIAKVAGETGLPKKELYRAWLRL</sequence>
<dbReference type="InterPro" id="IPR018063">
    <property type="entry name" value="SAM_MeTrfase_RsmI_CS"/>
</dbReference>
<evidence type="ECO:0000313" key="7">
    <source>
        <dbReference type="EMBL" id="GAI66730.1"/>
    </source>
</evidence>
<evidence type="ECO:0000256" key="5">
    <source>
        <dbReference type="ARBA" id="ARBA00022691"/>
    </source>
</evidence>
<accession>X1RU40</accession>
<dbReference type="Gene3D" id="3.30.950.10">
    <property type="entry name" value="Methyltransferase, Cobalt-precorrin-4 Transmethylase, Domain 2"/>
    <property type="match status" value="1"/>
</dbReference>
<evidence type="ECO:0000259" key="6">
    <source>
        <dbReference type="Pfam" id="PF00590"/>
    </source>
</evidence>
<dbReference type="GO" id="GO:0006364">
    <property type="term" value="P:rRNA processing"/>
    <property type="evidence" value="ECO:0007669"/>
    <property type="project" value="UniProtKB-KW"/>
</dbReference>
<dbReference type="Gene3D" id="3.40.1010.10">
    <property type="entry name" value="Cobalt-precorrin-4 Transmethylase, Domain 1"/>
    <property type="match status" value="1"/>
</dbReference>
<keyword evidence="3" id="KW-0489">Methyltransferase</keyword>
<keyword evidence="5" id="KW-0949">S-adenosyl-L-methionine</keyword>
<organism evidence="7">
    <name type="scientific">marine sediment metagenome</name>
    <dbReference type="NCBI Taxonomy" id="412755"/>
    <lineage>
        <taxon>unclassified sequences</taxon>
        <taxon>metagenomes</taxon>
        <taxon>ecological metagenomes</taxon>
    </lineage>
</organism>
<keyword evidence="2" id="KW-0698">rRNA processing</keyword>
<protein>
    <recommendedName>
        <fullName evidence="6">Tetrapyrrole methylase domain-containing protein</fullName>
    </recommendedName>
</protein>
<dbReference type="NCBIfam" id="TIGR00096">
    <property type="entry name" value="16S rRNA (cytidine(1402)-2'-O)-methyltransferase"/>
    <property type="match status" value="1"/>
</dbReference>
<evidence type="ECO:0000256" key="2">
    <source>
        <dbReference type="ARBA" id="ARBA00022552"/>
    </source>
</evidence>
<comment type="caution">
    <text evidence="7">The sequence shown here is derived from an EMBL/GenBank/DDBJ whole genome shotgun (WGS) entry which is preliminary data.</text>
</comment>
<keyword evidence="1" id="KW-0963">Cytoplasm</keyword>
<dbReference type="PIRSF" id="PIRSF005917">
    <property type="entry name" value="MTase_YraL"/>
    <property type="match status" value="1"/>
</dbReference>
<dbReference type="InterPro" id="IPR014776">
    <property type="entry name" value="4pyrrole_Mease_sub2"/>
</dbReference>
<name>X1RU40_9ZZZZ</name>
<dbReference type="CDD" id="cd11648">
    <property type="entry name" value="RsmI"/>
    <property type="match status" value="1"/>
</dbReference>